<accession>A0A2H0W8U3</accession>
<evidence type="ECO:0000313" key="2">
    <source>
        <dbReference type="Proteomes" id="UP000230093"/>
    </source>
</evidence>
<sequence>MTEFDSLEYVHHNAQLDLGEKNLIREELVNRVDGVIRKFQDGEITDLFFVGELVRVWDEAWKDPIISDELDRKCWERIDYFQDIARVDIRQAIHTLGDIYCPFRWPITIPKEFANNSGKIVLDRVENFLRPLFNSLFR</sequence>
<proteinExistence type="predicted"/>
<dbReference type="EMBL" id="PEZT01000019">
    <property type="protein sequence ID" value="PIS09094.1"/>
    <property type="molecule type" value="Genomic_DNA"/>
</dbReference>
<organism evidence="1 2">
    <name type="scientific">Candidatus Beckwithbacteria bacterium CG10_big_fil_rev_8_21_14_0_10_34_10</name>
    <dbReference type="NCBI Taxonomy" id="1974495"/>
    <lineage>
        <taxon>Bacteria</taxon>
        <taxon>Candidatus Beckwithiibacteriota</taxon>
    </lineage>
</organism>
<dbReference type="AlphaFoldDB" id="A0A2H0W8U3"/>
<name>A0A2H0W8U3_9BACT</name>
<dbReference type="Proteomes" id="UP000230093">
    <property type="component" value="Unassembled WGS sequence"/>
</dbReference>
<reference evidence="2" key="1">
    <citation type="submission" date="2017-09" db="EMBL/GenBank/DDBJ databases">
        <title>Depth-based differentiation of microbial function through sediment-hosted aquifers and enrichment of novel symbionts in the deep terrestrial subsurface.</title>
        <authorList>
            <person name="Probst A.J."/>
            <person name="Ladd B."/>
            <person name="Jarett J.K."/>
            <person name="Geller-Mcgrath D.E."/>
            <person name="Sieber C.M.K."/>
            <person name="Emerson J.B."/>
            <person name="Anantharaman K."/>
            <person name="Thomas B.C."/>
            <person name="Malmstrom R."/>
            <person name="Stieglmeier M."/>
            <person name="Klingl A."/>
            <person name="Woyke T."/>
            <person name="Ryan C.M."/>
            <person name="Banfield J.F."/>
        </authorList>
    </citation>
    <scope>NUCLEOTIDE SEQUENCE [LARGE SCALE GENOMIC DNA]</scope>
</reference>
<gene>
    <name evidence="1" type="ORF">COT75_03220</name>
</gene>
<comment type="caution">
    <text evidence="1">The sequence shown here is derived from an EMBL/GenBank/DDBJ whole genome shotgun (WGS) entry which is preliminary data.</text>
</comment>
<evidence type="ECO:0000313" key="1">
    <source>
        <dbReference type="EMBL" id="PIS09094.1"/>
    </source>
</evidence>
<protein>
    <submittedName>
        <fullName evidence="1">Uncharacterized protein</fullName>
    </submittedName>
</protein>